<reference evidence="2" key="1">
    <citation type="submission" date="2021-03" db="EMBL/GenBank/DDBJ databases">
        <title>Whole genome shotgun sequence of Actinoplanes consettensis NBRC 14913.</title>
        <authorList>
            <person name="Komaki H."/>
            <person name="Tamura T."/>
        </authorList>
    </citation>
    <scope>NUCLEOTIDE SEQUENCE</scope>
    <source>
        <strain evidence="2">NBRC 14913</strain>
    </source>
</reference>
<dbReference type="Gene3D" id="3.10.180.10">
    <property type="entry name" value="2,3-Dihydroxybiphenyl 1,2-Dioxygenase, domain 1"/>
    <property type="match status" value="1"/>
</dbReference>
<sequence>MSVPARVGLATLGVTDVARATEFYRSLGWRVSRASVPGVVTYFHTAGGLLSLVTAVDLTVDAGLPPRAIAPHVPDGVRTTMLTITMESPEAVDEALRSVVQAGATLVRAGRPGEAGGYLGYFTDPDGHLWEVNHHPEWPLDETGIPQLP</sequence>
<dbReference type="PANTHER" id="PTHR36503">
    <property type="entry name" value="BLR2520 PROTEIN"/>
    <property type="match status" value="1"/>
</dbReference>
<dbReference type="PANTHER" id="PTHR36503:SF1">
    <property type="entry name" value="BLR2520 PROTEIN"/>
    <property type="match status" value="1"/>
</dbReference>
<protein>
    <submittedName>
        <fullName evidence="2">Glyoxalase</fullName>
    </submittedName>
</protein>
<dbReference type="InterPro" id="IPR004360">
    <property type="entry name" value="Glyas_Fos-R_dOase_dom"/>
</dbReference>
<keyword evidence="3" id="KW-1185">Reference proteome</keyword>
<evidence type="ECO:0000313" key="2">
    <source>
        <dbReference type="EMBL" id="GIM83779.1"/>
    </source>
</evidence>
<dbReference type="InterPro" id="IPR037523">
    <property type="entry name" value="VOC_core"/>
</dbReference>
<feature type="domain" description="VOC" evidence="1">
    <location>
        <begin position="6"/>
        <end position="135"/>
    </location>
</feature>
<dbReference type="AlphaFoldDB" id="A0A919T4B7"/>
<organism evidence="2 3">
    <name type="scientific">Winogradskya consettensis</name>
    <dbReference type="NCBI Taxonomy" id="113560"/>
    <lineage>
        <taxon>Bacteria</taxon>
        <taxon>Bacillati</taxon>
        <taxon>Actinomycetota</taxon>
        <taxon>Actinomycetes</taxon>
        <taxon>Micromonosporales</taxon>
        <taxon>Micromonosporaceae</taxon>
        <taxon>Winogradskya</taxon>
    </lineage>
</organism>
<evidence type="ECO:0000313" key="3">
    <source>
        <dbReference type="Proteomes" id="UP000680865"/>
    </source>
</evidence>
<dbReference type="SUPFAM" id="SSF54593">
    <property type="entry name" value="Glyoxalase/Bleomycin resistance protein/Dihydroxybiphenyl dioxygenase"/>
    <property type="match status" value="1"/>
</dbReference>
<dbReference type="RefSeq" id="WP_203834909.1">
    <property type="nucleotide sequence ID" value="NZ_BAAATW010000004.1"/>
</dbReference>
<gene>
    <name evidence="2" type="ORF">Aco04nite_88190</name>
</gene>
<dbReference type="Pfam" id="PF00903">
    <property type="entry name" value="Glyoxalase"/>
    <property type="match status" value="1"/>
</dbReference>
<comment type="caution">
    <text evidence="2">The sequence shown here is derived from an EMBL/GenBank/DDBJ whole genome shotgun (WGS) entry which is preliminary data.</text>
</comment>
<dbReference type="Proteomes" id="UP000680865">
    <property type="component" value="Unassembled WGS sequence"/>
</dbReference>
<dbReference type="EMBL" id="BOQP01000058">
    <property type="protein sequence ID" value="GIM83779.1"/>
    <property type="molecule type" value="Genomic_DNA"/>
</dbReference>
<proteinExistence type="predicted"/>
<name>A0A919T4B7_9ACTN</name>
<evidence type="ECO:0000259" key="1">
    <source>
        <dbReference type="PROSITE" id="PS51819"/>
    </source>
</evidence>
<accession>A0A919T4B7</accession>
<dbReference type="InterPro" id="IPR029068">
    <property type="entry name" value="Glyas_Bleomycin-R_OHBP_Dase"/>
</dbReference>
<dbReference type="PROSITE" id="PS51819">
    <property type="entry name" value="VOC"/>
    <property type="match status" value="1"/>
</dbReference>